<dbReference type="Proteomes" id="UP000585474">
    <property type="component" value="Unassembled WGS sequence"/>
</dbReference>
<keyword evidence="2" id="KW-1185">Reference proteome</keyword>
<evidence type="ECO:0000313" key="1">
    <source>
        <dbReference type="EMBL" id="GFS37810.1"/>
    </source>
</evidence>
<dbReference type="EMBL" id="BJWL01000292">
    <property type="protein sequence ID" value="GFS37810.1"/>
    <property type="molecule type" value="Genomic_DNA"/>
</dbReference>
<accession>A0A7J0DLQ7</accession>
<reference evidence="2" key="1">
    <citation type="submission" date="2019-07" db="EMBL/GenBank/DDBJ databases">
        <title>De Novo Assembly of kiwifruit Actinidia rufa.</title>
        <authorList>
            <person name="Sugita-Konishi S."/>
            <person name="Sato K."/>
            <person name="Mori E."/>
            <person name="Abe Y."/>
            <person name="Kisaki G."/>
            <person name="Hamano K."/>
            <person name="Suezawa K."/>
            <person name="Otani M."/>
            <person name="Fukuda T."/>
            <person name="Manabe T."/>
            <person name="Gomi K."/>
            <person name="Tabuchi M."/>
            <person name="Akimitsu K."/>
            <person name="Kataoka I."/>
        </authorList>
    </citation>
    <scope>NUCLEOTIDE SEQUENCE [LARGE SCALE GENOMIC DNA]</scope>
    <source>
        <strain evidence="2">cv. Fuchu</strain>
    </source>
</reference>
<name>A0A7J0DLQ7_9ERIC</name>
<comment type="caution">
    <text evidence="1">The sequence shown here is derived from an EMBL/GenBank/DDBJ whole genome shotgun (WGS) entry which is preliminary data.</text>
</comment>
<proteinExistence type="predicted"/>
<evidence type="ECO:0000313" key="2">
    <source>
        <dbReference type="Proteomes" id="UP000585474"/>
    </source>
</evidence>
<gene>
    <name evidence="1" type="ORF">Acr_00g0054070</name>
</gene>
<dbReference type="AlphaFoldDB" id="A0A7J0DLQ7"/>
<sequence>MRERNRNWARNWNHMGWGNFFEGWAGRRGCGLAGLRLAGLGCVAAGQTAQAERGRIAGAVLHTTQALAWLHGAEAGLRGCWAAWSGAGAAGGGAAWLLDRLGCVVAVWTTHGTGLHRAVLGCTVQGQRCWWWL</sequence>
<protein>
    <submittedName>
        <fullName evidence="1">Uncharacterized protein</fullName>
    </submittedName>
</protein>
<organism evidence="1 2">
    <name type="scientific">Actinidia rufa</name>
    <dbReference type="NCBI Taxonomy" id="165716"/>
    <lineage>
        <taxon>Eukaryota</taxon>
        <taxon>Viridiplantae</taxon>
        <taxon>Streptophyta</taxon>
        <taxon>Embryophyta</taxon>
        <taxon>Tracheophyta</taxon>
        <taxon>Spermatophyta</taxon>
        <taxon>Magnoliopsida</taxon>
        <taxon>eudicotyledons</taxon>
        <taxon>Gunneridae</taxon>
        <taxon>Pentapetalae</taxon>
        <taxon>asterids</taxon>
        <taxon>Ericales</taxon>
        <taxon>Actinidiaceae</taxon>
        <taxon>Actinidia</taxon>
    </lineage>
</organism>